<dbReference type="Pfam" id="PF00234">
    <property type="entry name" value="Tryp_alpha_amyl"/>
    <property type="match status" value="1"/>
</dbReference>
<gene>
    <name evidence="6" type="ORF">AYBTSS11_LOCUS13137</name>
</gene>
<feature type="chain" id="PRO_5041639635" description="Non-specific lipid-transfer protein" evidence="4">
    <location>
        <begin position="26"/>
        <end position="164"/>
    </location>
</feature>
<keyword evidence="2" id="KW-1015">Disulfide bond</keyword>
<dbReference type="PANTHER" id="PTHR33076">
    <property type="entry name" value="NON-SPECIFIC LIPID-TRANSFER PROTEIN 2-RELATED"/>
    <property type="match status" value="1"/>
</dbReference>
<feature type="domain" description="Bifunctional inhibitor/plant lipid transfer protein/seed storage helical" evidence="5">
    <location>
        <begin position="28"/>
        <end position="114"/>
    </location>
</feature>
<comment type="similarity">
    <text evidence="1 3">Belongs to the plant LTP family.</text>
</comment>
<feature type="signal peptide" evidence="4">
    <location>
        <begin position="1"/>
        <end position="25"/>
    </location>
</feature>
<keyword evidence="4" id="KW-0732">Signal</keyword>
<dbReference type="SUPFAM" id="SSF47699">
    <property type="entry name" value="Bifunctional inhibitor/lipid-transfer protein/seed storage 2S albumin"/>
    <property type="match status" value="1"/>
</dbReference>
<evidence type="ECO:0000256" key="2">
    <source>
        <dbReference type="ARBA" id="ARBA00023157"/>
    </source>
</evidence>
<proteinExistence type="inferred from homology"/>
<comment type="function">
    <text evidence="3">Plant non-specific lipid-transfer proteins transfer phospholipids as well as galactolipids across membranes. May play a role in wax or cutin deposition in the cell walls of expanding epidermal cells and certain secretory tissues.</text>
</comment>
<dbReference type="InterPro" id="IPR036312">
    <property type="entry name" value="Bifun_inhib/LTP/seed_sf"/>
</dbReference>
<protein>
    <recommendedName>
        <fullName evidence="3">Non-specific lipid-transfer protein</fullName>
    </recommendedName>
</protein>
<dbReference type="CDD" id="cd01960">
    <property type="entry name" value="nsLTP1"/>
    <property type="match status" value="1"/>
</dbReference>
<dbReference type="Gramene" id="rna-AYBTSS11_LOCUS13137">
    <property type="protein sequence ID" value="CAJ1948340.1"/>
    <property type="gene ID" value="gene-AYBTSS11_LOCUS13137"/>
</dbReference>
<dbReference type="Proteomes" id="UP001189624">
    <property type="component" value="Chromosome 4"/>
</dbReference>
<dbReference type="AlphaFoldDB" id="A0AA86SPI4"/>
<reference evidence="6" key="1">
    <citation type="submission" date="2023-10" db="EMBL/GenBank/DDBJ databases">
        <authorList>
            <person name="Domelevo Entfellner J.-B."/>
        </authorList>
    </citation>
    <scope>NUCLEOTIDE SEQUENCE</scope>
</reference>
<dbReference type="EMBL" id="OY731401">
    <property type="protein sequence ID" value="CAJ1948340.1"/>
    <property type="molecule type" value="Genomic_DNA"/>
</dbReference>
<dbReference type="Gene3D" id="1.10.110.10">
    <property type="entry name" value="Plant lipid-transfer and hydrophobic proteins"/>
    <property type="match status" value="1"/>
</dbReference>
<dbReference type="SMART" id="SM00499">
    <property type="entry name" value="AAI"/>
    <property type="match status" value="1"/>
</dbReference>
<dbReference type="InterPro" id="IPR016140">
    <property type="entry name" value="Bifunc_inhib/LTP/seed_store"/>
</dbReference>
<keyword evidence="3" id="KW-0813">Transport</keyword>
<dbReference type="GO" id="GO:0008289">
    <property type="term" value="F:lipid binding"/>
    <property type="evidence" value="ECO:0007669"/>
    <property type="project" value="UniProtKB-KW"/>
</dbReference>
<dbReference type="PRINTS" id="PR00382">
    <property type="entry name" value="LIPIDTRNSFER"/>
</dbReference>
<evidence type="ECO:0000259" key="5">
    <source>
        <dbReference type="SMART" id="SM00499"/>
    </source>
</evidence>
<dbReference type="InterPro" id="IPR000528">
    <property type="entry name" value="Plant_nsLTP"/>
</dbReference>
<organism evidence="6 7">
    <name type="scientific">Sphenostylis stenocarpa</name>
    <dbReference type="NCBI Taxonomy" id="92480"/>
    <lineage>
        <taxon>Eukaryota</taxon>
        <taxon>Viridiplantae</taxon>
        <taxon>Streptophyta</taxon>
        <taxon>Embryophyta</taxon>
        <taxon>Tracheophyta</taxon>
        <taxon>Spermatophyta</taxon>
        <taxon>Magnoliopsida</taxon>
        <taxon>eudicotyledons</taxon>
        <taxon>Gunneridae</taxon>
        <taxon>Pentapetalae</taxon>
        <taxon>rosids</taxon>
        <taxon>fabids</taxon>
        <taxon>Fabales</taxon>
        <taxon>Fabaceae</taxon>
        <taxon>Papilionoideae</taxon>
        <taxon>50 kb inversion clade</taxon>
        <taxon>NPAAA clade</taxon>
        <taxon>indigoferoid/millettioid clade</taxon>
        <taxon>Phaseoleae</taxon>
        <taxon>Sphenostylis</taxon>
    </lineage>
</organism>
<dbReference type="GO" id="GO:0006869">
    <property type="term" value="P:lipid transport"/>
    <property type="evidence" value="ECO:0007669"/>
    <property type="project" value="InterPro"/>
</dbReference>
<evidence type="ECO:0000256" key="4">
    <source>
        <dbReference type="SAM" id="SignalP"/>
    </source>
</evidence>
<evidence type="ECO:0000256" key="3">
    <source>
        <dbReference type="RuleBase" id="RU000628"/>
    </source>
</evidence>
<evidence type="ECO:0000256" key="1">
    <source>
        <dbReference type="ARBA" id="ARBA00009748"/>
    </source>
</evidence>
<keyword evidence="7" id="KW-1185">Reference proteome</keyword>
<evidence type="ECO:0000313" key="6">
    <source>
        <dbReference type="EMBL" id="CAJ1948340.1"/>
    </source>
</evidence>
<sequence>MANLKVACMVAVVCMIVVSSPLAHAITCTDVIRSLTPCLGYLRSGGSPLPACCSGVRGLNSAAKTTADRQTTCNCLKSLANNGLGKGLNPNIAALLPGKCGVNIPYKISTSTNCATYASVTTTHSTTSFLTHLLSLHQVLKDGCGMRKKKTRREIFQWKNTYYI</sequence>
<keyword evidence="3" id="KW-0446">Lipid-binding</keyword>
<accession>A0AA86SPI4</accession>
<evidence type="ECO:0000313" key="7">
    <source>
        <dbReference type="Proteomes" id="UP001189624"/>
    </source>
</evidence>
<name>A0AA86SPI4_9FABA</name>